<protein>
    <recommendedName>
        <fullName evidence="3">Peptidase A2 domain-containing protein</fullName>
    </recommendedName>
</protein>
<sequence>MYLLSDHLIQQSSDYQSEPSQQNLQKLNPFFVRSLSQTKMNIKKLILFVIIGVTVASGVKVRVKNKCWWPLKVHIENDDNGRWIGAGGDSWGTNGRSDRTWAEQPGIWGDNTLAEINDDNGRIWYDISLVDGFTYPIALVPVGGGGGNPGPRDGSVPSKFIKPSTTSSPVYVKIHVNDRVTEDIVDTGSIISIIHVNFLKTIHHKNFIYKTRTCQTANSTPLNIIGQTELELTIKHIKTSLIAYAATNLIASILLGNDWINSNQVHLFGDQEQLTIPDQHSQLISIPYMEPTSINYQALSVH</sequence>
<comment type="caution">
    <text evidence="1">The sequence shown here is derived from an EMBL/GenBank/DDBJ whole genome shotgun (WGS) entry which is preliminary data.</text>
</comment>
<reference evidence="1" key="1">
    <citation type="submission" date="2021-02" db="EMBL/GenBank/DDBJ databases">
        <authorList>
            <person name="Nowell W R."/>
        </authorList>
    </citation>
    <scope>NUCLEOTIDE SEQUENCE</scope>
</reference>
<organism evidence="1 2">
    <name type="scientific">Rotaria sordida</name>
    <dbReference type="NCBI Taxonomy" id="392033"/>
    <lineage>
        <taxon>Eukaryota</taxon>
        <taxon>Metazoa</taxon>
        <taxon>Spiralia</taxon>
        <taxon>Gnathifera</taxon>
        <taxon>Rotifera</taxon>
        <taxon>Eurotatoria</taxon>
        <taxon>Bdelloidea</taxon>
        <taxon>Philodinida</taxon>
        <taxon>Philodinidae</taxon>
        <taxon>Rotaria</taxon>
    </lineage>
</organism>
<dbReference type="Gene3D" id="2.40.70.10">
    <property type="entry name" value="Acid Proteases"/>
    <property type="match status" value="1"/>
</dbReference>
<dbReference type="EMBL" id="CAJNOO010000853">
    <property type="protein sequence ID" value="CAF1047836.1"/>
    <property type="molecule type" value="Genomic_DNA"/>
</dbReference>
<evidence type="ECO:0008006" key="3">
    <source>
        <dbReference type="Google" id="ProtNLM"/>
    </source>
</evidence>
<dbReference type="AlphaFoldDB" id="A0A814KD43"/>
<accession>A0A814KD43</accession>
<evidence type="ECO:0000313" key="2">
    <source>
        <dbReference type="Proteomes" id="UP000663882"/>
    </source>
</evidence>
<dbReference type="OrthoDB" id="10063390at2759"/>
<name>A0A814KD43_9BILA</name>
<dbReference type="InterPro" id="IPR021109">
    <property type="entry name" value="Peptidase_aspartic_dom_sf"/>
</dbReference>
<dbReference type="InterPro" id="IPR037176">
    <property type="entry name" value="Osmotin/thaumatin-like_sf"/>
</dbReference>
<dbReference type="SUPFAM" id="SSF50630">
    <property type="entry name" value="Acid proteases"/>
    <property type="match status" value="1"/>
</dbReference>
<evidence type="ECO:0000313" key="1">
    <source>
        <dbReference type="EMBL" id="CAF1047836.1"/>
    </source>
</evidence>
<gene>
    <name evidence="1" type="ORF">RFH988_LOCUS16567</name>
</gene>
<proteinExistence type="predicted"/>
<dbReference type="Proteomes" id="UP000663882">
    <property type="component" value="Unassembled WGS sequence"/>
</dbReference>
<dbReference type="SUPFAM" id="SSF49870">
    <property type="entry name" value="Osmotin, thaumatin-like protein"/>
    <property type="match status" value="1"/>
</dbReference>
<dbReference type="CDD" id="cd00303">
    <property type="entry name" value="retropepsin_like"/>
    <property type="match status" value="1"/>
</dbReference>
<dbReference type="Gene3D" id="2.60.110.10">
    <property type="entry name" value="Thaumatin"/>
    <property type="match status" value="1"/>
</dbReference>